<feature type="transmembrane region" description="Helical" evidence="2">
    <location>
        <begin position="75"/>
        <end position="97"/>
    </location>
</feature>
<name>G0SAA5_CHATD</name>
<evidence type="ECO:0000313" key="4">
    <source>
        <dbReference type="Proteomes" id="UP000008066"/>
    </source>
</evidence>
<dbReference type="RefSeq" id="XP_006694562.1">
    <property type="nucleotide sequence ID" value="XM_006694499.1"/>
</dbReference>
<feature type="compositionally biased region" description="Polar residues" evidence="1">
    <location>
        <begin position="528"/>
        <end position="537"/>
    </location>
</feature>
<feature type="compositionally biased region" description="Low complexity" evidence="1">
    <location>
        <begin position="545"/>
        <end position="557"/>
    </location>
</feature>
<feature type="region of interest" description="Disordered" evidence="1">
    <location>
        <begin position="527"/>
        <end position="647"/>
    </location>
</feature>
<feature type="compositionally biased region" description="Polar residues" evidence="1">
    <location>
        <begin position="558"/>
        <end position="571"/>
    </location>
</feature>
<dbReference type="eggNOG" id="ENOG502RYBR">
    <property type="taxonomic scope" value="Eukaryota"/>
</dbReference>
<protein>
    <submittedName>
        <fullName evidence="3">Uncharacterized protein</fullName>
    </submittedName>
</protein>
<proteinExistence type="predicted"/>
<keyword evidence="2" id="KW-1133">Transmembrane helix</keyword>
<dbReference type="HOGENOM" id="CLU_020985_1_1_1"/>
<accession>G0SAA5</accession>
<evidence type="ECO:0000256" key="2">
    <source>
        <dbReference type="SAM" id="Phobius"/>
    </source>
</evidence>
<feature type="compositionally biased region" description="Polar residues" evidence="1">
    <location>
        <begin position="634"/>
        <end position="647"/>
    </location>
</feature>
<keyword evidence="2" id="KW-0472">Membrane</keyword>
<gene>
    <name evidence="3" type="ORF">CTHT_0041560</name>
</gene>
<organism evidence="4">
    <name type="scientific">Chaetomium thermophilum (strain DSM 1495 / CBS 144.50 / IMI 039719)</name>
    <name type="common">Thermochaetoides thermophila</name>
    <dbReference type="NCBI Taxonomy" id="759272"/>
    <lineage>
        <taxon>Eukaryota</taxon>
        <taxon>Fungi</taxon>
        <taxon>Dikarya</taxon>
        <taxon>Ascomycota</taxon>
        <taxon>Pezizomycotina</taxon>
        <taxon>Sordariomycetes</taxon>
        <taxon>Sordariomycetidae</taxon>
        <taxon>Sordariales</taxon>
        <taxon>Chaetomiaceae</taxon>
        <taxon>Thermochaetoides</taxon>
    </lineage>
</organism>
<dbReference type="OrthoDB" id="3021074at2759"/>
<dbReference type="KEGG" id="cthr:CTHT_0041560"/>
<feature type="transmembrane region" description="Helical" evidence="2">
    <location>
        <begin position="327"/>
        <end position="346"/>
    </location>
</feature>
<feature type="transmembrane region" description="Helical" evidence="2">
    <location>
        <begin position="109"/>
        <end position="127"/>
    </location>
</feature>
<sequence>MPALPEIDFLTLLSDTSNKSFSNSSTQDDNNSLSPLKVICAWPVSGQYGAGSRFLYYVLVATCVLARKTEWLRNAALAAALVFPAVSGIHGIVLAAMDRKGGVDLDVYGALQFCAVGALTAPVTVRFSKTYFNTPGRNVIFLWTLIVLAGLMALTVEFFRLGPLPCADGGDGLPLYRLQDFEYGTTMCGLICSAEDGPHSPMRAGSANDIYVVPAPYVLTFGAATLIAAGSCIPPILSLISTWEKINFLNWQARWGRQRDVDSEPATSTNASEIHADCAGSPAEALGNTAQLNGVDNNLARGEVALPEPPPESTEQMMKINATIRELLNVIEFIVFSGAVVALIIVGEMNFWSQWAPIVASLLAACGSLYMLLAEEATDLECEHGPCQRCANTHTSICLHQHTAMSTAALIQSDNSEMAETCRPQIASTEPTLSGANPEWENENHGLANSVPPTGAESSSGWSRMRVERFLRRVAESLQTPSRDRYDDTQVRRNALSYPLVPGEDLRVPRFNEIIAAWDVVTTFAGRSRSSSLQNGAPGSGKIVTSSRSNSTSPTNRVPQTPTTSVLSSTGKLLDVPQFGQSPLSTASSGAGLSISSKSESEAPRQQPPAVPPIIITDSEQASEKMEGRHRSIPASTMMSPTTSEPP</sequence>
<evidence type="ECO:0000313" key="3">
    <source>
        <dbReference type="EMBL" id="EGS19677.1"/>
    </source>
</evidence>
<feature type="transmembrane region" description="Helical" evidence="2">
    <location>
        <begin position="217"/>
        <end position="240"/>
    </location>
</feature>
<reference evidence="3 4" key="1">
    <citation type="journal article" date="2011" name="Cell">
        <title>Insight into structure and assembly of the nuclear pore complex by utilizing the genome of a eukaryotic thermophile.</title>
        <authorList>
            <person name="Amlacher S."/>
            <person name="Sarges P."/>
            <person name="Flemming D."/>
            <person name="van Noort V."/>
            <person name="Kunze R."/>
            <person name="Devos D.P."/>
            <person name="Arumugam M."/>
            <person name="Bork P."/>
            <person name="Hurt E."/>
        </authorList>
    </citation>
    <scope>NUCLEOTIDE SEQUENCE [LARGE SCALE GENOMIC DNA]</scope>
    <source>
        <strain evidence="4">DSM 1495 / CBS 144.50 / IMI 039719</strain>
    </source>
</reference>
<evidence type="ECO:0000256" key="1">
    <source>
        <dbReference type="SAM" id="MobiDB-lite"/>
    </source>
</evidence>
<dbReference type="Proteomes" id="UP000008066">
    <property type="component" value="Unassembled WGS sequence"/>
</dbReference>
<dbReference type="STRING" id="759272.G0SAA5"/>
<dbReference type="GeneID" id="18258194"/>
<dbReference type="AlphaFoldDB" id="G0SAA5"/>
<feature type="transmembrane region" description="Helical" evidence="2">
    <location>
        <begin position="139"/>
        <end position="159"/>
    </location>
</feature>
<feature type="compositionally biased region" description="Low complexity" evidence="1">
    <location>
        <begin position="582"/>
        <end position="598"/>
    </location>
</feature>
<feature type="transmembrane region" description="Helical" evidence="2">
    <location>
        <begin position="352"/>
        <end position="373"/>
    </location>
</feature>
<keyword evidence="4" id="KW-1185">Reference proteome</keyword>
<keyword evidence="2" id="KW-0812">Transmembrane</keyword>
<dbReference type="OMA" id="CANTHTS"/>
<dbReference type="EMBL" id="GL988043">
    <property type="protein sequence ID" value="EGS19677.1"/>
    <property type="molecule type" value="Genomic_DNA"/>
</dbReference>